<organism evidence="6 7">
    <name type="scientific">Poecilia mexicana</name>
    <dbReference type="NCBI Taxonomy" id="48701"/>
    <lineage>
        <taxon>Eukaryota</taxon>
        <taxon>Metazoa</taxon>
        <taxon>Chordata</taxon>
        <taxon>Craniata</taxon>
        <taxon>Vertebrata</taxon>
        <taxon>Euteleostomi</taxon>
        <taxon>Actinopterygii</taxon>
        <taxon>Neopterygii</taxon>
        <taxon>Teleostei</taxon>
        <taxon>Neoteleostei</taxon>
        <taxon>Acanthomorphata</taxon>
        <taxon>Ovalentaria</taxon>
        <taxon>Atherinomorphae</taxon>
        <taxon>Cyprinodontiformes</taxon>
        <taxon>Poeciliidae</taxon>
        <taxon>Poeciliinae</taxon>
        <taxon>Poecilia</taxon>
    </lineage>
</organism>
<evidence type="ECO:0000256" key="3">
    <source>
        <dbReference type="SAM" id="Coils"/>
    </source>
</evidence>
<sequence length="436" mass="49704">MKINKTILLVGETGTGKSTLLNALFNYAVGVKFGDNVWFQIIEEEKSNQSQSQTSDVIVYQIFGLEGKTLPCSLTIIDTPGFGSTRGIEEDNSVSRRLFDLFRSPEGVHQINAVGLVMKATDNRLSDRLRYVFDSVTSLFGKDVERNIVALITHSDGKRPENVLQALKDAKIKCSKDEMNQPVHFMFNNQQKEERKTTEKEKDGSNNSWDITNQNMGNLGEFLETTKPQQLKTTMEVMNERSRLEACIQNLKEKLGMNEAKQNEIRQIEATYNKHKAEMNKNKNFTIEVDKPYKVREPIRGGRWGLVFYEGAITCPNCEETCHSVCTMAWYPAHCEVMKKGHCTVCTNKCHASVHVKEAWSYVIKTRKVQQTLKAVKEKYEQNKAECENKESLLKNLEKETNKLRTEWLLLLDEAYSHVIKLEKIALNVNSGSTLA</sequence>
<dbReference type="Proteomes" id="UP000261480">
    <property type="component" value="Unplaced"/>
</dbReference>
<evidence type="ECO:0000313" key="6">
    <source>
        <dbReference type="Ensembl" id="ENSPMEP00000003484.1"/>
    </source>
</evidence>
<evidence type="ECO:0000256" key="2">
    <source>
        <dbReference type="ARBA" id="ARBA00022741"/>
    </source>
</evidence>
<dbReference type="STRING" id="48701.ENSPMEP00000003484"/>
<feature type="compositionally biased region" description="Basic and acidic residues" evidence="4">
    <location>
        <begin position="191"/>
        <end position="204"/>
    </location>
</feature>
<dbReference type="InterPro" id="IPR006703">
    <property type="entry name" value="G_AIG1"/>
</dbReference>
<feature type="coiled-coil region" evidence="3">
    <location>
        <begin position="251"/>
        <end position="278"/>
    </location>
</feature>
<keyword evidence="7" id="KW-1185">Reference proteome</keyword>
<dbReference type="SUPFAM" id="SSF52540">
    <property type="entry name" value="P-loop containing nucleoside triphosphate hydrolases"/>
    <property type="match status" value="1"/>
</dbReference>
<dbReference type="InterPro" id="IPR025662">
    <property type="entry name" value="Sigma_54_int_dom_ATP-bd_1"/>
</dbReference>
<proteinExistence type="inferred from homology"/>
<feature type="region of interest" description="Disordered" evidence="4">
    <location>
        <begin position="188"/>
        <end position="214"/>
    </location>
</feature>
<keyword evidence="3" id="KW-0175">Coiled coil</keyword>
<evidence type="ECO:0000256" key="1">
    <source>
        <dbReference type="ARBA" id="ARBA00008535"/>
    </source>
</evidence>
<evidence type="ECO:0000259" key="5">
    <source>
        <dbReference type="Pfam" id="PF04548"/>
    </source>
</evidence>
<dbReference type="AlphaFoldDB" id="A0A3B3WLG5"/>
<feature type="coiled-coil region" evidence="3">
    <location>
        <begin position="366"/>
        <end position="407"/>
    </location>
</feature>
<name>A0A3B3WLG5_9TELE</name>
<evidence type="ECO:0000313" key="7">
    <source>
        <dbReference type="Proteomes" id="UP000261480"/>
    </source>
</evidence>
<dbReference type="Ensembl" id="ENSPMET00000010780.1">
    <property type="protein sequence ID" value="ENSPMEP00000003484.1"/>
    <property type="gene ID" value="ENSPMEG00000004617.1"/>
</dbReference>
<feature type="domain" description="AIG1-type G" evidence="5">
    <location>
        <begin position="5"/>
        <end position="199"/>
    </location>
</feature>
<reference evidence="6" key="1">
    <citation type="submission" date="2025-08" db="UniProtKB">
        <authorList>
            <consortium name="Ensembl"/>
        </authorList>
    </citation>
    <scope>IDENTIFICATION</scope>
</reference>
<dbReference type="Pfam" id="PF04548">
    <property type="entry name" value="AIG1"/>
    <property type="match status" value="1"/>
</dbReference>
<dbReference type="PROSITE" id="PS00675">
    <property type="entry name" value="SIGMA54_INTERACT_1"/>
    <property type="match status" value="1"/>
</dbReference>
<dbReference type="GO" id="GO:0005525">
    <property type="term" value="F:GTP binding"/>
    <property type="evidence" value="ECO:0007669"/>
    <property type="project" value="InterPro"/>
</dbReference>
<comment type="similarity">
    <text evidence="1">Belongs to the TRAFAC class TrmE-Era-EngA-EngB-Septin-like GTPase superfamily. AIG1/Toc34/Toc159-like paraseptin GTPase family. IAN subfamily.</text>
</comment>
<accession>A0A3B3WLG5</accession>
<dbReference type="Gene3D" id="3.40.50.300">
    <property type="entry name" value="P-loop containing nucleotide triphosphate hydrolases"/>
    <property type="match status" value="1"/>
</dbReference>
<dbReference type="InterPro" id="IPR027417">
    <property type="entry name" value="P-loop_NTPase"/>
</dbReference>
<keyword evidence="2" id="KW-0547">Nucleotide-binding</keyword>
<evidence type="ECO:0000256" key="4">
    <source>
        <dbReference type="SAM" id="MobiDB-lite"/>
    </source>
</evidence>
<protein>
    <recommendedName>
        <fullName evidence="5">AIG1-type G domain-containing protein</fullName>
    </recommendedName>
</protein>
<feature type="compositionally biased region" description="Polar residues" evidence="4">
    <location>
        <begin position="205"/>
        <end position="214"/>
    </location>
</feature>
<dbReference type="PANTHER" id="PTHR32046">
    <property type="entry name" value="G DOMAIN-CONTAINING PROTEIN"/>
    <property type="match status" value="1"/>
</dbReference>
<reference evidence="6" key="2">
    <citation type="submission" date="2025-09" db="UniProtKB">
        <authorList>
            <consortium name="Ensembl"/>
        </authorList>
    </citation>
    <scope>IDENTIFICATION</scope>
</reference>
<dbReference type="PANTHER" id="PTHR32046:SF11">
    <property type="entry name" value="IMMUNE-ASSOCIATED NUCLEOTIDE-BINDING PROTEIN 10-LIKE"/>
    <property type="match status" value="1"/>
</dbReference>